<evidence type="ECO:0000313" key="1">
    <source>
        <dbReference type="EMBL" id="RFM28801.1"/>
    </source>
</evidence>
<dbReference type="EMBL" id="QTJU01000002">
    <property type="protein sequence ID" value="RFM28801.1"/>
    <property type="molecule type" value="Genomic_DNA"/>
</dbReference>
<dbReference type="RefSeq" id="WP_116846790.1">
    <property type="nucleotide sequence ID" value="NZ_QTJU01000002.1"/>
</dbReference>
<organism evidence="1 2">
    <name type="scientific">Deminuibacter soli</name>
    <dbReference type="NCBI Taxonomy" id="2291815"/>
    <lineage>
        <taxon>Bacteria</taxon>
        <taxon>Pseudomonadati</taxon>
        <taxon>Bacteroidota</taxon>
        <taxon>Chitinophagia</taxon>
        <taxon>Chitinophagales</taxon>
        <taxon>Chitinophagaceae</taxon>
        <taxon>Deminuibacter</taxon>
    </lineage>
</organism>
<comment type="caution">
    <text evidence="1">The sequence shown here is derived from an EMBL/GenBank/DDBJ whole genome shotgun (WGS) entry which is preliminary data.</text>
</comment>
<name>A0A3E1NLN2_9BACT</name>
<proteinExistence type="predicted"/>
<accession>A0A3E1NLN2</accession>
<dbReference type="OrthoDB" id="678645at2"/>
<reference evidence="1 2" key="1">
    <citation type="submission" date="2018-08" db="EMBL/GenBank/DDBJ databases">
        <title>Chitinophagaceae sp. K23C18032701, a novel bacterium isolated from forest soil.</title>
        <authorList>
            <person name="Wang C."/>
        </authorList>
    </citation>
    <scope>NUCLEOTIDE SEQUENCE [LARGE SCALE GENOMIC DNA]</scope>
    <source>
        <strain evidence="1 2">K23C18032701</strain>
    </source>
</reference>
<evidence type="ECO:0000313" key="2">
    <source>
        <dbReference type="Proteomes" id="UP000261284"/>
    </source>
</evidence>
<gene>
    <name evidence="1" type="ORF">DXN05_08485</name>
</gene>
<dbReference type="Proteomes" id="UP000261284">
    <property type="component" value="Unassembled WGS sequence"/>
</dbReference>
<keyword evidence="2" id="KW-1185">Reference proteome</keyword>
<protein>
    <submittedName>
        <fullName evidence="1">Uncharacterized protein</fullName>
    </submittedName>
</protein>
<dbReference type="AlphaFoldDB" id="A0A3E1NLN2"/>
<sequence length="113" mass="12858">MNESAIRYTIKMNLEEITLPPFEDILILGRNGTQGKTGLFQSLQMLYPGAYEMVDIQEQQVEAIYISRKIIRKISVEKVVAILRKKVFGLISEGELAKLDFKISISFTNMDGE</sequence>